<proteinExistence type="predicted"/>
<evidence type="ECO:0000313" key="1">
    <source>
        <dbReference type="EMBL" id="GFD13385.1"/>
    </source>
</evidence>
<name>A0A699TRG2_TANCI</name>
<reference evidence="1" key="1">
    <citation type="journal article" date="2019" name="Sci. Rep.">
        <title>Draft genome of Tanacetum cinerariifolium, the natural source of mosquito coil.</title>
        <authorList>
            <person name="Yamashiro T."/>
            <person name="Shiraishi A."/>
            <person name="Satake H."/>
            <person name="Nakayama K."/>
        </authorList>
    </citation>
    <scope>NUCLEOTIDE SEQUENCE</scope>
</reference>
<sequence length="78" mass="9287">MRTQIFGEQIEHIPSKELKMMPCKHYGLQMIKYHSMDMRLRDLMMMVLVMHTEEDYIVLHMEKTGMWMLVVEIDVGGA</sequence>
<organism evidence="1">
    <name type="scientific">Tanacetum cinerariifolium</name>
    <name type="common">Dalmatian daisy</name>
    <name type="synonym">Chrysanthemum cinerariifolium</name>
    <dbReference type="NCBI Taxonomy" id="118510"/>
    <lineage>
        <taxon>Eukaryota</taxon>
        <taxon>Viridiplantae</taxon>
        <taxon>Streptophyta</taxon>
        <taxon>Embryophyta</taxon>
        <taxon>Tracheophyta</taxon>
        <taxon>Spermatophyta</taxon>
        <taxon>Magnoliopsida</taxon>
        <taxon>eudicotyledons</taxon>
        <taxon>Gunneridae</taxon>
        <taxon>Pentapetalae</taxon>
        <taxon>asterids</taxon>
        <taxon>campanulids</taxon>
        <taxon>Asterales</taxon>
        <taxon>Asteraceae</taxon>
        <taxon>Asteroideae</taxon>
        <taxon>Anthemideae</taxon>
        <taxon>Anthemidinae</taxon>
        <taxon>Tanacetum</taxon>
    </lineage>
</organism>
<dbReference type="EMBL" id="BKCJ011272110">
    <property type="protein sequence ID" value="GFD13385.1"/>
    <property type="molecule type" value="Genomic_DNA"/>
</dbReference>
<dbReference type="AlphaFoldDB" id="A0A699TRG2"/>
<protein>
    <submittedName>
        <fullName evidence="1">Uncharacterized protein</fullName>
    </submittedName>
</protein>
<accession>A0A699TRG2</accession>
<comment type="caution">
    <text evidence="1">The sequence shown here is derived from an EMBL/GenBank/DDBJ whole genome shotgun (WGS) entry which is preliminary data.</text>
</comment>
<gene>
    <name evidence="1" type="ORF">Tci_885354</name>
</gene>